<gene>
    <name evidence="2" type="ORF">WJX73_009369</name>
</gene>
<dbReference type="PROSITE" id="PS50800">
    <property type="entry name" value="SAP"/>
    <property type="match status" value="1"/>
</dbReference>
<reference evidence="2 3" key="1">
    <citation type="journal article" date="2024" name="Nat. Commun.">
        <title>Phylogenomics reveals the evolutionary origins of lichenization in chlorophyte algae.</title>
        <authorList>
            <person name="Puginier C."/>
            <person name="Libourel C."/>
            <person name="Otte J."/>
            <person name="Skaloud P."/>
            <person name="Haon M."/>
            <person name="Grisel S."/>
            <person name="Petersen M."/>
            <person name="Berrin J.G."/>
            <person name="Delaux P.M."/>
            <person name="Dal Grande F."/>
            <person name="Keller J."/>
        </authorList>
    </citation>
    <scope>NUCLEOTIDE SEQUENCE [LARGE SCALE GENOMIC DNA]</scope>
    <source>
        <strain evidence="2 3">SAG 2036</strain>
    </source>
</reference>
<protein>
    <recommendedName>
        <fullName evidence="1">SAP domain-containing protein</fullName>
    </recommendedName>
</protein>
<keyword evidence="3" id="KW-1185">Reference proteome</keyword>
<dbReference type="InterPro" id="IPR036361">
    <property type="entry name" value="SAP_dom_sf"/>
</dbReference>
<dbReference type="InterPro" id="IPR003034">
    <property type="entry name" value="SAP_dom"/>
</dbReference>
<dbReference type="Proteomes" id="UP001465755">
    <property type="component" value="Unassembled WGS sequence"/>
</dbReference>
<feature type="domain" description="SAP" evidence="1">
    <location>
        <begin position="462"/>
        <end position="496"/>
    </location>
</feature>
<evidence type="ECO:0000259" key="1">
    <source>
        <dbReference type="PROSITE" id="PS50800"/>
    </source>
</evidence>
<dbReference type="Pfam" id="PF02037">
    <property type="entry name" value="SAP"/>
    <property type="match status" value="1"/>
</dbReference>
<dbReference type="AlphaFoldDB" id="A0AAW1PIS9"/>
<dbReference type="EMBL" id="JALJOQ010000020">
    <property type="protein sequence ID" value="KAK9809454.1"/>
    <property type="molecule type" value="Genomic_DNA"/>
</dbReference>
<sequence length="560" mass="61469">MPVRSGKVSTGMAFCPALDRTHLHPTCRGARPSVNDCQVVLEPPATPTRGAKNPVCEPVKSGTPHLDRTGAVETICRRTEDLQSFHEDQEYPDNLSEVAIRNAGDDGEIGEDSGHAVLSHQAYLKHRRALGPWFQEQREPSDSEEDMELFIEEWCIKHLRLQYAAVFKLRHPQACGVPSTLLPASGGWRDDDEVSMVGDKDRVETFADAQENTRDPGLGCNQGAECASGPASAGTSSSCGGCKETASGQRGSHAQESTWRPPPGLSFSLYRIQQCVPLRFQERQTFSWYQLYGSHDLAWSCCCITVSALHFAGWASSIQFCRPSNLGVPEARLGAFPPGELFADLDLTGMPFVQIWGQQLQWLVQAPSLTEARLARQVLQERHRLLCAGWPGRLCWSVKAPCKRHAQLVVDGKLYCNPGDVTALQNMTVKELRQRLASLGYNAPKHMCKAQLQQPASPAKDLQNLTVPQLKDRLRARSLPLGGRKSELIARLSQLPSAELQTAMTGVLRSAILWSIGLVKSIGTALIPNNIDAAASLKGPIPEFEIKTSCNWKPKGEPKS</sequence>
<evidence type="ECO:0000313" key="2">
    <source>
        <dbReference type="EMBL" id="KAK9809454.1"/>
    </source>
</evidence>
<dbReference type="SMART" id="SM00513">
    <property type="entry name" value="SAP"/>
    <property type="match status" value="1"/>
</dbReference>
<name>A0AAW1PIS9_9CHLO</name>
<proteinExistence type="predicted"/>
<accession>A0AAW1PIS9</accession>
<organism evidence="2 3">
    <name type="scientific">Symbiochloris irregularis</name>
    <dbReference type="NCBI Taxonomy" id="706552"/>
    <lineage>
        <taxon>Eukaryota</taxon>
        <taxon>Viridiplantae</taxon>
        <taxon>Chlorophyta</taxon>
        <taxon>core chlorophytes</taxon>
        <taxon>Trebouxiophyceae</taxon>
        <taxon>Trebouxiales</taxon>
        <taxon>Trebouxiaceae</taxon>
        <taxon>Symbiochloris</taxon>
    </lineage>
</organism>
<dbReference type="SUPFAM" id="SSF68906">
    <property type="entry name" value="SAP domain"/>
    <property type="match status" value="1"/>
</dbReference>
<comment type="caution">
    <text evidence="2">The sequence shown here is derived from an EMBL/GenBank/DDBJ whole genome shotgun (WGS) entry which is preliminary data.</text>
</comment>
<dbReference type="Gene3D" id="1.10.720.30">
    <property type="entry name" value="SAP domain"/>
    <property type="match status" value="1"/>
</dbReference>
<evidence type="ECO:0000313" key="3">
    <source>
        <dbReference type="Proteomes" id="UP001465755"/>
    </source>
</evidence>